<dbReference type="GO" id="GO:0150079">
    <property type="term" value="P:negative regulation of neuroinflammatory response"/>
    <property type="evidence" value="ECO:0007669"/>
    <property type="project" value="TreeGrafter"/>
</dbReference>
<dbReference type="AlphaFoldDB" id="A0A5F9DCR5"/>
<feature type="transmembrane region" description="Helical" evidence="9">
    <location>
        <begin position="260"/>
        <end position="283"/>
    </location>
</feature>
<keyword evidence="12" id="KW-1185">Reference proteome</keyword>
<comment type="subcellular location">
    <subcellularLocation>
        <location evidence="1">Membrane</location>
        <topology evidence="1">Single-pass membrane protein</topology>
    </subcellularLocation>
</comment>
<dbReference type="GO" id="GO:0050776">
    <property type="term" value="P:regulation of immune response"/>
    <property type="evidence" value="ECO:0007669"/>
    <property type="project" value="InterPro"/>
</dbReference>
<dbReference type="GO" id="GO:0043031">
    <property type="term" value="P:negative regulation of macrophage activation"/>
    <property type="evidence" value="ECO:0007669"/>
    <property type="project" value="InterPro"/>
</dbReference>
<evidence type="ECO:0000256" key="8">
    <source>
        <dbReference type="ARBA" id="ARBA00023319"/>
    </source>
</evidence>
<dbReference type="Ensembl" id="ENSOCUT00000059191.1">
    <property type="protein sequence ID" value="ENSOCUP00000044012.1"/>
    <property type="gene ID" value="ENSOCUG00000029264.2"/>
</dbReference>
<feature type="transmembrane region" description="Helical" evidence="9">
    <location>
        <begin position="16"/>
        <end position="36"/>
    </location>
</feature>
<keyword evidence="5 9" id="KW-0472">Membrane</keyword>
<dbReference type="FunCoup" id="A0A5F9DCR5">
    <property type="interactions" value="91"/>
</dbReference>
<dbReference type="GO" id="GO:0098632">
    <property type="term" value="F:cell-cell adhesion mediator activity"/>
    <property type="evidence" value="ECO:0007669"/>
    <property type="project" value="InterPro"/>
</dbReference>
<evidence type="ECO:0000256" key="5">
    <source>
        <dbReference type="ARBA" id="ARBA00023136"/>
    </source>
</evidence>
<accession>A0A5F9DCR5</accession>
<reference evidence="11" key="3">
    <citation type="submission" date="2025-09" db="UniProtKB">
        <authorList>
            <consortium name="Ensembl"/>
        </authorList>
    </citation>
    <scope>IDENTIFICATION</scope>
    <source>
        <strain evidence="11">Thorbecke</strain>
    </source>
</reference>
<dbReference type="InterPro" id="IPR007110">
    <property type="entry name" value="Ig-like_dom"/>
</dbReference>
<evidence type="ECO:0000259" key="10">
    <source>
        <dbReference type="PROSITE" id="PS50835"/>
    </source>
</evidence>
<dbReference type="PROSITE" id="PS50835">
    <property type="entry name" value="IG_LIKE"/>
    <property type="match status" value="1"/>
</dbReference>
<evidence type="ECO:0000256" key="3">
    <source>
        <dbReference type="ARBA" id="ARBA00022729"/>
    </source>
</evidence>
<dbReference type="InterPro" id="IPR013106">
    <property type="entry name" value="Ig_V-set"/>
</dbReference>
<dbReference type="InterPro" id="IPR036179">
    <property type="entry name" value="Ig-like_dom_sf"/>
</dbReference>
<reference evidence="11" key="2">
    <citation type="submission" date="2025-08" db="UniProtKB">
        <authorList>
            <consortium name="Ensembl"/>
        </authorList>
    </citation>
    <scope>IDENTIFICATION</scope>
    <source>
        <strain evidence="11">Thorbecke</strain>
    </source>
</reference>
<feature type="transmembrane region" description="Helical" evidence="9">
    <location>
        <begin position="57"/>
        <end position="81"/>
    </location>
</feature>
<evidence type="ECO:0000256" key="7">
    <source>
        <dbReference type="ARBA" id="ARBA00023180"/>
    </source>
</evidence>
<evidence type="ECO:0000313" key="11">
    <source>
        <dbReference type="Ensembl" id="ENSOCUP00000044012.1"/>
    </source>
</evidence>
<dbReference type="Pfam" id="PF07686">
    <property type="entry name" value="V-set"/>
    <property type="match status" value="1"/>
</dbReference>
<dbReference type="SMR" id="A0A5F9DCR5"/>
<evidence type="ECO:0000313" key="12">
    <source>
        <dbReference type="Proteomes" id="UP000001811"/>
    </source>
</evidence>
<evidence type="ECO:0000256" key="6">
    <source>
        <dbReference type="ARBA" id="ARBA00023157"/>
    </source>
</evidence>
<dbReference type="PANTHER" id="PTHR46841:SF10">
    <property type="entry name" value="CD200 MOLECULE LIKE 1-RELATED"/>
    <property type="match status" value="1"/>
</dbReference>
<organism evidence="11 12">
    <name type="scientific">Oryctolagus cuniculus</name>
    <name type="common">Rabbit</name>
    <dbReference type="NCBI Taxonomy" id="9986"/>
    <lineage>
        <taxon>Eukaryota</taxon>
        <taxon>Metazoa</taxon>
        <taxon>Chordata</taxon>
        <taxon>Craniata</taxon>
        <taxon>Vertebrata</taxon>
        <taxon>Euteleostomi</taxon>
        <taxon>Mammalia</taxon>
        <taxon>Eutheria</taxon>
        <taxon>Euarchontoglires</taxon>
        <taxon>Glires</taxon>
        <taxon>Lagomorpha</taxon>
        <taxon>Leporidae</taxon>
        <taxon>Oryctolagus</taxon>
    </lineage>
</organism>
<dbReference type="GO" id="GO:0030424">
    <property type="term" value="C:axon"/>
    <property type="evidence" value="ECO:0007669"/>
    <property type="project" value="TreeGrafter"/>
</dbReference>
<dbReference type="CDD" id="cd05846">
    <property type="entry name" value="IgV_1_MRC-OX-2_like"/>
    <property type="match status" value="1"/>
</dbReference>
<dbReference type="GO" id="GO:0009986">
    <property type="term" value="C:cell surface"/>
    <property type="evidence" value="ECO:0007669"/>
    <property type="project" value="TreeGrafter"/>
</dbReference>
<dbReference type="GO" id="GO:0034113">
    <property type="term" value="P:heterotypic cell-cell adhesion"/>
    <property type="evidence" value="ECO:0007669"/>
    <property type="project" value="TreeGrafter"/>
</dbReference>
<dbReference type="Gene3D" id="2.60.40.10">
    <property type="entry name" value="Immunoglobulins"/>
    <property type="match status" value="1"/>
</dbReference>
<reference evidence="11 12" key="1">
    <citation type="journal article" date="2011" name="Nature">
        <title>A high-resolution map of human evolutionary constraint using 29 mammals.</title>
        <authorList>
            <person name="Lindblad-Toh K."/>
            <person name="Garber M."/>
            <person name="Zuk O."/>
            <person name="Lin M.F."/>
            <person name="Parker B.J."/>
            <person name="Washietl S."/>
            <person name="Kheradpour P."/>
            <person name="Ernst J."/>
            <person name="Jordan G."/>
            <person name="Mauceli E."/>
            <person name="Ward L.D."/>
            <person name="Lowe C.B."/>
            <person name="Holloway A.K."/>
            <person name="Clamp M."/>
            <person name="Gnerre S."/>
            <person name="Alfoldi J."/>
            <person name="Beal K."/>
            <person name="Chang J."/>
            <person name="Clawson H."/>
            <person name="Cuff J."/>
            <person name="Di Palma F."/>
            <person name="Fitzgerald S."/>
            <person name="Flicek P."/>
            <person name="Guttman M."/>
            <person name="Hubisz M.J."/>
            <person name="Jaffe D.B."/>
            <person name="Jungreis I."/>
            <person name="Kent W.J."/>
            <person name="Kostka D."/>
            <person name="Lara M."/>
            <person name="Martins A.L."/>
            <person name="Massingham T."/>
            <person name="Moltke I."/>
            <person name="Raney B.J."/>
            <person name="Rasmussen M.D."/>
            <person name="Robinson J."/>
            <person name="Stark A."/>
            <person name="Vilella A.J."/>
            <person name="Wen J."/>
            <person name="Xie X."/>
            <person name="Zody M.C."/>
            <person name="Baldwin J."/>
            <person name="Bloom T."/>
            <person name="Chin C.W."/>
            <person name="Heiman D."/>
            <person name="Nicol R."/>
            <person name="Nusbaum C."/>
            <person name="Young S."/>
            <person name="Wilkinson J."/>
            <person name="Worley K.C."/>
            <person name="Kovar C.L."/>
            <person name="Muzny D.M."/>
            <person name="Gibbs R.A."/>
            <person name="Cree A."/>
            <person name="Dihn H.H."/>
            <person name="Fowler G."/>
            <person name="Jhangiani S."/>
            <person name="Joshi V."/>
            <person name="Lee S."/>
            <person name="Lewis L.R."/>
            <person name="Nazareth L.V."/>
            <person name="Okwuonu G."/>
            <person name="Santibanez J."/>
            <person name="Warren W.C."/>
            <person name="Mardis E.R."/>
            <person name="Weinstock G.M."/>
            <person name="Wilson R.K."/>
            <person name="Delehaunty K."/>
            <person name="Dooling D."/>
            <person name="Fronik C."/>
            <person name="Fulton L."/>
            <person name="Fulton B."/>
            <person name="Graves T."/>
            <person name="Minx P."/>
            <person name="Sodergren E."/>
            <person name="Birney E."/>
            <person name="Margulies E.H."/>
            <person name="Herrero J."/>
            <person name="Green E.D."/>
            <person name="Haussler D."/>
            <person name="Siepel A."/>
            <person name="Goldman N."/>
            <person name="Pollard K.S."/>
            <person name="Pedersen J.S."/>
            <person name="Lander E.S."/>
            <person name="Kellis M."/>
        </authorList>
    </citation>
    <scope>NUCLEOTIDE SEQUENCE [LARGE SCALE GENOMIC DNA]</scope>
    <source>
        <strain evidence="11 12">Thorbecke inbred</strain>
    </source>
</reference>
<name>A0A5F9DCR5_RABIT</name>
<dbReference type="InterPro" id="IPR033321">
    <property type="entry name" value="CD200_Ig_V_dom"/>
</dbReference>
<evidence type="ECO:0000256" key="4">
    <source>
        <dbReference type="ARBA" id="ARBA00022989"/>
    </source>
</evidence>
<evidence type="ECO:0000256" key="9">
    <source>
        <dbReference type="SAM" id="Phobius"/>
    </source>
</evidence>
<dbReference type="InterPro" id="IPR013783">
    <property type="entry name" value="Ig-like_fold"/>
</dbReference>
<dbReference type="SMART" id="SM00409">
    <property type="entry name" value="IG"/>
    <property type="match status" value="1"/>
</dbReference>
<evidence type="ECO:0000256" key="2">
    <source>
        <dbReference type="ARBA" id="ARBA00022692"/>
    </source>
</evidence>
<keyword evidence="8" id="KW-0393">Immunoglobulin domain</keyword>
<evidence type="ECO:0000256" key="1">
    <source>
        <dbReference type="ARBA" id="ARBA00004167"/>
    </source>
</evidence>
<proteinExistence type="predicted"/>
<dbReference type="GO" id="GO:0043025">
    <property type="term" value="C:neuronal cell body"/>
    <property type="evidence" value="ECO:0007669"/>
    <property type="project" value="TreeGrafter"/>
</dbReference>
<sequence length="304" mass="33979">MLCFVLFPVDIFLQHIYLLILSLVCFELFTAINKFLTFAMSSQADSSHRIKHKNNETAVLGGNVTIFCNLTTVADVVQITWQKIQDSLPQNIATYSSKNGEKILPPYTDRLRCKSIEPSSSFITILEVTFEDEACYKCLFNVFPHGSRGGQICLNILTVSALRTELQLNPEGFLNVLYSAVGKPAPQIALFPSQALVKPPEEQLVLNANGTVTVTKTCIVSLETLRSLGFQHLIVHLDHPLKKEEIIVPLSVGQECTCCLPVVGGFITLLCISFIGVIIFCIVQKRKKKRDRIWTPDKLWEGIH</sequence>
<keyword evidence="7" id="KW-0325">Glycoprotein</keyword>
<dbReference type="InterPro" id="IPR003599">
    <property type="entry name" value="Ig_sub"/>
</dbReference>
<dbReference type="GO" id="GO:0016020">
    <property type="term" value="C:membrane"/>
    <property type="evidence" value="ECO:0007669"/>
    <property type="project" value="UniProtKB-SubCell"/>
</dbReference>
<feature type="domain" description="Ig-like" evidence="10">
    <location>
        <begin position="61"/>
        <end position="138"/>
    </location>
</feature>
<keyword evidence="3" id="KW-0732">Signal</keyword>
<dbReference type="EMBL" id="AAGW02015720">
    <property type="status" value="NOT_ANNOTATED_CDS"/>
    <property type="molecule type" value="Genomic_DNA"/>
</dbReference>
<protein>
    <recommendedName>
        <fullName evidence="10">Ig-like domain-containing protein</fullName>
    </recommendedName>
</protein>
<keyword evidence="4 9" id="KW-1133">Transmembrane helix</keyword>
<keyword evidence="6" id="KW-1015">Disulfide bond</keyword>
<dbReference type="GeneTree" id="ENSGT00940000163897"/>
<dbReference type="PANTHER" id="PTHR46841">
    <property type="entry name" value="OX-2 MEMBRANE GLYCOPROTEIN"/>
    <property type="match status" value="1"/>
</dbReference>
<dbReference type="InParanoid" id="A0A5F9DCR5"/>
<dbReference type="InterPro" id="IPR047164">
    <property type="entry name" value="OX2G-like"/>
</dbReference>
<keyword evidence="2 9" id="KW-0812">Transmembrane</keyword>
<dbReference type="Proteomes" id="UP000001811">
    <property type="component" value="Chromosome 14"/>
</dbReference>
<dbReference type="Bgee" id="ENSOCUG00000029264">
    <property type="expression patterns" value="Expressed in uterus and 4 other cell types or tissues"/>
</dbReference>
<dbReference type="SUPFAM" id="SSF48726">
    <property type="entry name" value="Immunoglobulin"/>
    <property type="match status" value="1"/>
</dbReference>